<dbReference type="Proteomes" id="UP000285190">
    <property type="component" value="Unassembled WGS sequence"/>
</dbReference>
<dbReference type="Gene3D" id="2.160.10.10">
    <property type="entry name" value="Hexapeptide repeat proteins"/>
    <property type="match status" value="1"/>
</dbReference>
<evidence type="ECO:0000313" key="2">
    <source>
        <dbReference type="EMBL" id="RJG06051.1"/>
    </source>
</evidence>
<reference evidence="2 3" key="1">
    <citation type="submission" date="2018-09" db="EMBL/GenBank/DDBJ databases">
        <authorList>
            <person name="Zhu H."/>
        </authorList>
    </citation>
    <scope>NUCLEOTIDE SEQUENCE [LARGE SCALE GENOMIC DNA]</scope>
    <source>
        <strain evidence="2 3">K2R10-39</strain>
    </source>
</reference>
<evidence type="ECO:0000259" key="1">
    <source>
        <dbReference type="PROSITE" id="PS50006"/>
    </source>
</evidence>
<organism evidence="2 3">
    <name type="scientific">Noviherbaspirillum cavernae</name>
    <dbReference type="NCBI Taxonomy" id="2320862"/>
    <lineage>
        <taxon>Bacteria</taxon>
        <taxon>Pseudomonadati</taxon>
        <taxon>Pseudomonadota</taxon>
        <taxon>Betaproteobacteria</taxon>
        <taxon>Burkholderiales</taxon>
        <taxon>Oxalobacteraceae</taxon>
        <taxon>Noviherbaspirillum</taxon>
    </lineage>
</organism>
<dbReference type="RefSeq" id="WP_119738280.1">
    <property type="nucleotide sequence ID" value="NZ_QYUN01000002.1"/>
</dbReference>
<dbReference type="InterPro" id="IPR000253">
    <property type="entry name" value="FHA_dom"/>
</dbReference>
<dbReference type="InterPro" id="IPR047324">
    <property type="entry name" value="LbH_gamma_CA-like"/>
</dbReference>
<dbReference type="Pfam" id="PF00132">
    <property type="entry name" value="Hexapep"/>
    <property type="match status" value="1"/>
</dbReference>
<evidence type="ECO:0000313" key="3">
    <source>
        <dbReference type="Proteomes" id="UP000285190"/>
    </source>
</evidence>
<dbReference type="PROSITE" id="PS50006">
    <property type="entry name" value="FHA_DOMAIN"/>
    <property type="match status" value="1"/>
</dbReference>
<name>A0A418X0T5_9BURK</name>
<dbReference type="InterPro" id="IPR001451">
    <property type="entry name" value="Hexapep"/>
</dbReference>
<dbReference type="EMBL" id="QYUN01000002">
    <property type="protein sequence ID" value="RJG06051.1"/>
    <property type="molecule type" value="Genomic_DNA"/>
</dbReference>
<dbReference type="CDD" id="cd04645">
    <property type="entry name" value="LbH_gamma_CA_like"/>
    <property type="match status" value="1"/>
</dbReference>
<feature type="domain" description="FHA" evidence="1">
    <location>
        <begin position="47"/>
        <end position="106"/>
    </location>
</feature>
<dbReference type="InterPro" id="IPR050484">
    <property type="entry name" value="Transf_Hexapept/Carb_Anhydrase"/>
</dbReference>
<keyword evidence="3" id="KW-1185">Reference proteome</keyword>
<dbReference type="OrthoDB" id="9803036at2"/>
<dbReference type="SUPFAM" id="SSF51161">
    <property type="entry name" value="Trimeric LpxA-like enzymes"/>
    <property type="match status" value="1"/>
</dbReference>
<sequence length="196" mass="21325">MAVIGPDVVLRNPAYVHETAHLYGKVTVEEHASIWINVVARAEHKEIVIGRYTNIQDFVMLHIGDASDTIIGNHCSITHHCTIHGCTIGDNCLIGINSTIMDGCVIGDNSIVAGHTFLKEGTIIPPNSIVMGSPGKVTRTQNNFVRNRLNAFLYFKNALAYASSDYRAWSSASFPADVMKEMQRLNALIAGDESAG</sequence>
<gene>
    <name evidence="2" type="ORF">D3870_08540</name>
</gene>
<comment type="caution">
    <text evidence="2">The sequence shown here is derived from an EMBL/GenBank/DDBJ whole genome shotgun (WGS) entry which is preliminary data.</text>
</comment>
<proteinExistence type="predicted"/>
<accession>A0A418X0T5</accession>
<dbReference type="AlphaFoldDB" id="A0A418X0T5"/>
<dbReference type="PANTHER" id="PTHR13061:SF29">
    <property type="entry name" value="GAMMA CARBONIC ANHYDRASE-LIKE 1, MITOCHONDRIAL-RELATED"/>
    <property type="match status" value="1"/>
</dbReference>
<dbReference type="InterPro" id="IPR011004">
    <property type="entry name" value="Trimer_LpxA-like_sf"/>
</dbReference>
<dbReference type="PANTHER" id="PTHR13061">
    <property type="entry name" value="DYNACTIN SUBUNIT P25"/>
    <property type="match status" value="1"/>
</dbReference>
<protein>
    <submittedName>
        <fullName evidence="2">Gamma carbonic anhydrase family protein</fullName>
    </submittedName>
</protein>